<keyword evidence="2" id="KW-0067">ATP-binding</keyword>
<dbReference type="AlphaFoldDB" id="A0A8C6ZTM5"/>
<dbReference type="GO" id="GO:0007018">
    <property type="term" value="P:microtubule-based movement"/>
    <property type="evidence" value="ECO:0007669"/>
    <property type="project" value="InterPro"/>
</dbReference>
<dbReference type="Gene3D" id="3.40.850.10">
    <property type="entry name" value="Kinesin motor domain"/>
    <property type="match status" value="1"/>
</dbReference>
<protein>
    <recommendedName>
        <fullName evidence="4">Kinesin motor domain-containing protein</fullName>
    </recommendedName>
</protein>
<dbReference type="InterPro" id="IPR001752">
    <property type="entry name" value="Kinesin_motor_dom"/>
</dbReference>
<evidence type="ECO:0000256" key="3">
    <source>
        <dbReference type="PROSITE-ProRule" id="PRU00283"/>
    </source>
</evidence>
<reference evidence="5" key="2">
    <citation type="submission" date="2025-09" db="UniProtKB">
        <authorList>
            <consortium name="Ensembl"/>
        </authorList>
    </citation>
    <scope>IDENTIFICATION</scope>
</reference>
<sequence>GRPLFNGSKQGEMDTVEKRVHAFVRVKPTADFAQDTIKFGQDNKSIDIYIKKDVKKGVVNNRQTEWSFRLDGVLHNASQDLAYETIAEKLVSEALNGYNGNLLLL</sequence>
<dbReference type="GO" id="GO:0008017">
    <property type="term" value="F:microtubule binding"/>
    <property type="evidence" value="ECO:0007669"/>
    <property type="project" value="InterPro"/>
</dbReference>
<evidence type="ECO:0000259" key="4">
    <source>
        <dbReference type="PROSITE" id="PS50067"/>
    </source>
</evidence>
<evidence type="ECO:0000256" key="2">
    <source>
        <dbReference type="ARBA" id="ARBA00022840"/>
    </source>
</evidence>
<keyword evidence="1" id="KW-0547">Nucleotide-binding</keyword>
<feature type="domain" description="Kinesin motor" evidence="4">
    <location>
        <begin position="19"/>
        <end position="105"/>
    </location>
</feature>
<evidence type="ECO:0000256" key="1">
    <source>
        <dbReference type="ARBA" id="ARBA00022741"/>
    </source>
</evidence>
<dbReference type="PROSITE" id="PS50067">
    <property type="entry name" value="KINESIN_MOTOR_2"/>
    <property type="match status" value="1"/>
</dbReference>
<dbReference type="InterPro" id="IPR027417">
    <property type="entry name" value="P-loop_NTPase"/>
</dbReference>
<dbReference type="Ensembl" id="ENSNPET00000021126.1">
    <property type="protein sequence ID" value="ENSNPEP00000020590.1"/>
    <property type="gene ID" value="ENSNPEG00000015316.1"/>
</dbReference>
<accession>A0A8C6ZTM5</accession>
<dbReference type="Proteomes" id="UP000694420">
    <property type="component" value="Unplaced"/>
</dbReference>
<reference evidence="5" key="1">
    <citation type="submission" date="2025-08" db="UniProtKB">
        <authorList>
            <consortium name="Ensembl"/>
        </authorList>
    </citation>
    <scope>IDENTIFICATION</scope>
</reference>
<dbReference type="GO" id="GO:0005524">
    <property type="term" value="F:ATP binding"/>
    <property type="evidence" value="ECO:0007669"/>
    <property type="project" value="UniProtKB-KW"/>
</dbReference>
<evidence type="ECO:0000313" key="6">
    <source>
        <dbReference type="Proteomes" id="UP000694420"/>
    </source>
</evidence>
<comment type="similarity">
    <text evidence="3">Belongs to the TRAFAC class myosin-kinesin ATPase superfamily. Kinesin family.</text>
</comment>
<proteinExistence type="inferred from homology"/>
<comment type="caution">
    <text evidence="3">Lacks conserved residue(s) required for the propagation of feature annotation.</text>
</comment>
<keyword evidence="6" id="KW-1185">Reference proteome</keyword>
<evidence type="ECO:0000313" key="5">
    <source>
        <dbReference type="Ensembl" id="ENSNPEP00000020590.1"/>
    </source>
</evidence>
<dbReference type="InterPro" id="IPR036961">
    <property type="entry name" value="Kinesin_motor_dom_sf"/>
</dbReference>
<dbReference type="SUPFAM" id="SSF52540">
    <property type="entry name" value="P-loop containing nucleoside triphosphate hydrolases"/>
    <property type="match status" value="1"/>
</dbReference>
<name>A0A8C6ZTM5_NOTPE</name>
<organism evidence="5 6">
    <name type="scientific">Nothoprocta perdicaria</name>
    <name type="common">Chilean tinamou</name>
    <name type="synonym">Crypturus perdicarius</name>
    <dbReference type="NCBI Taxonomy" id="30464"/>
    <lineage>
        <taxon>Eukaryota</taxon>
        <taxon>Metazoa</taxon>
        <taxon>Chordata</taxon>
        <taxon>Craniata</taxon>
        <taxon>Vertebrata</taxon>
        <taxon>Euteleostomi</taxon>
        <taxon>Archelosauria</taxon>
        <taxon>Archosauria</taxon>
        <taxon>Dinosauria</taxon>
        <taxon>Saurischia</taxon>
        <taxon>Theropoda</taxon>
        <taxon>Coelurosauria</taxon>
        <taxon>Aves</taxon>
        <taxon>Palaeognathae</taxon>
        <taxon>Tinamiformes</taxon>
        <taxon>Tinamidae</taxon>
        <taxon>Nothoprocta</taxon>
    </lineage>
</organism>
<dbReference type="GO" id="GO:0003777">
    <property type="term" value="F:microtubule motor activity"/>
    <property type="evidence" value="ECO:0007669"/>
    <property type="project" value="InterPro"/>
</dbReference>